<comment type="caution">
    <text evidence="1">The sequence shown here is derived from an EMBL/GenBank/DDBJ whole genome shotgun (WGS) entry which is preliminary data.</text>
</comment>
<keyword evidence="2" id="KW-1185">Reference proteome</keyword>
<sequence length="339" mass="36439">MASLFLPDPAGMLRLQADLHDRLHLSLTHLLTEVIPPEPDEVAAITEGLGRLRAQFPEPALFALHMALRDSLLAENAEAFALARRRFAAWDFRDHPSPGPVVSPLSADRLGSARAELIARALADDVGLTTSLTAPPPEATEAMAATIARADALLALAAPDWRAELRLLVSEVILAVNGGADGRQGFAGGSSFDLFGAILMNPLHRNDLAHVLMTLIHESSHLRLFCWHLDDEVVLNGPEETFRSPLRKQPRPMEGVFHATWVSARMAVCGRAVLSTAGNALSDDEALRLGKDVDQALATFRDGLGIVREHGRLTAQGARLVADASDAVEDAALERVRAG</sequence>
<protein>
    <submittedName>
        <fullName evidence="1">HEXXH motif-containing putative peptide modification protein</fullName>
    </submittedName>
</protein>
<gene>
    <name evidence="1" type="ORF">RM190_19620</name>
</gene>
<reference evidence="2" key="1">
    <citation type="submission" date="2023-07" db="EMBL/GenBank/DDBJ databases">
        <title>Characterization of two Paracoccaceae strains isolated from Phycosphere and proposal of Xinfangfangia lacusdiani sp. nov.</title>
        <authorList>
            <person name="Deng Y."/>
            <person name="Zhang Y.Q."/>
        </authorList>
    </citation>
    <scope>NUCLEOTIDE SEQUENCE [LARGE SCALE GENOMIC DNA]</scope>
    <source>
        <strain evidence="2">CPCC 101403</strain>
    </source>
</reference>
<accession>A0ABU3EIK4</accession>
<proteinExistence type="predicted"/>
<name>A0ABU3EIK4_9RHOB</name>
<dbReference type="EMBL" id="JAVRQI010000017">
    <property type="protein sequence ID" value="MDT1064081.1"/>
    <property type="molecule type" value="Genomic_DNA"/>
</dbReference>
<dbReference type="Proteomes" id="UP001251085">
    <property type="component" value="Unassembled WGS sequence"/>
</dbReference>
<evidence type="ECO:0000313" key="2">
    <source>
        <dbReference type="Proteomes" id="UP001251085"/>
    </source>
</evidence>
<dbReference type="InterPro" id="IPR026337">
    <property type="entry name" value="AKG_HExxH"/>
</dbReference>
<dbReference type="NCBIfam" id="TIGR04267">
    <property type="entry name" value="mod_HExxH"/>
    <property type="match status" value="1"/>
</dbReference>
<dbReference type="RefSeq" id="WP_311761171.1">
    <property type="nucleotide sequence ID" value="NZ_JAVRQI010000017.1"/>
</dbReference>
<organism evidence="1 2">
    <name type="scientific">Paracoccus broussonetiae</name>
    <dbReference type="NCBI Taxonomy" id="3075834"/>
    <lineage>
        <taxon>Bacteria</taxon>
        <taxon>Pseudomonadati</taxon>
        <taxon>Pseudomonadota</taxon>
        <taxon>Alphaproteobacteria</taxon>
        <taxon>Rhodobacterales</taxon>
        <taxon>Paracoccaceae</taxon>
        <taxon>Paracoccus</taxon>
    </lineage>
</organism>
<evidence type="ECO:0000313" key="1">
    <source>
        <dbReference type="EMBL" id="MDT1064081.1"/>
    </source>
</evidence>